<keyword evidence="6 13" id="KW-0548">Nucleotidyltransferase</keyword>
<dbReference type="InterPro" id="IPR036420">
    <property type="entry name" value="BRCT_dom_sf"/>
</dbReference>
<dbReference type="Gene3D" id="1.10.150.20">
    <property type="entry name" value="5' to 3' exonuclease, C-terminal subdomain"/>
    <property type="match status" value="1"/>
</dbReference>
<dbReference type="GeneID" id="108013576"/>
<dbReference type="InterPro" id="IPR001126">
    <property type="entry name" value="UmuC"/>
</dbReference>
<dbReference type="Pfam" id="PF11799">
    <property type="entry name" value="IMS_C"/>
    <property type="match status" value="1"/>
</dbReference>
<dbReference type="EC" id="2.7.7.-" evidence="13"/>
<evidence type="ECO:0000256" key="4">
    <source>
        <dbReference type="ARBA" id="ARBA00022634"/>
    </source>
</evidence>
<evidence type="ECO:0000259" key="17">
    <source>
        <dbReference type="PROSITE" id="PS50173"/>
    </source>
</evidence>
<feature type="region of interest" description="Disordered" evidence="15">
    <location>
        <begin position="174"/>
        <end position="201"/>
    </location>
</feature>
<evidence type="ECO:0000256" key="1">
    <source>
        <dbReference type="ARBA" id="ARBA00004123"/>
    </source>
</evidence>
<keyword evidence="8 13" id="KW-0227">DNA damage</keyword>
<evidence type="ECO:0000256" key="10">
    <source>
        <dbReference type="ARBA" id="ARBA00023125"/>
    </source>
</evidence>
<dbReference type="Gene3D" id="3.40.50.10190">
    <property type="entry name" value="BRCT domain"/>
    <property type="match status" value="1"/>
</dbReference>
<keyword evidence="11 13" id="KW-0234">DNA repair</keyword>
<evidence type="ECO:0000256" key="2">
    <source>
        <dbReference type="ARBA" id="ARBA00010945"/>
    </source>
</evidence>
<feature type="region of interest" description="Disordered" evidence="15">
    <location>
        <begin position="826"/>
        <end position="849"/>
    </location>
</feature>
<protein>
    <recommendedName>
        <fullName evidence="3 13">DNA repair protein REV1</fullName>
        <ecNumber evidence="13">2.7.7.-</ecNumber>
    </recommendedName>
</protein>
<dbReference type="CDD" id="cd01701">
    <property type="entry name" value="PolY_Rev1"/>
    <property type="match status" value="1"/>
</dbReference>
<evidence type="ECO:0000256" key="5">
    <source>
        <dbReference type="ARBA" id="ARBA00022679"/>
    </source>
</evidence>
<feature type="compositionally biased region" description="Basic and acidic residues" evidence="15">
    <location>
        <begin position="765"/>
        <end position="774"/>
    </location>
</feature>
<dbReference type="InterPro" id="IPR053848">
    <property type="entry name" value="IMS_HHH_1"/>
</dbReference>
<dbReference type="Proteomes" id="UP001652628">
    <property type="component" value="Chromosome 3"/>
</dbReference>
<evidence type="ECO:0000256" key="11">
    <source>
        <dbReference type="ARBA" id="ARBA00023204"/>
    </source>
</evidence>
<evidence type="ECO:0000256" key="8">
    <source>
        <dbReference type="ARBA" id="ARBA00022763"/>
    </source>
</evidence>
<evidence type="ECO:0000256" key="14">
    <source>
        <dbReference type="PIRSR" id="PIRSR036573-2"/>
    </source>
</evidence>
<feature type="domain" description="BRCT" evidence="16">
    <location>
        <begin position="35"/>
        <end position="121"/>
    </location>
</feature>
<dbReference type="PROSITE" id="PS50172">
    <property type="entry name" value="BRCT"/>
    <property type="match status" value="1"/>
</dbReference>
<feature type="domain" description="UmuC" evidence="17">
    <location>
        <begin position="264"/>
        <end position="494"/>
    </location>
</feature>
<dbReference type="InterPro" id="IPR036775">
    <property type="entry name" value="DNA_pol_Y-fam_lit_finger_sf"/>
</dbReference>
<dbReference type="InterPro" id="IPR038401">
    <property type="entry name" value="Rev1_C_sf"/>
</dbReference>
<dbReference type="Pfam" id="PF21999">
    <property type="entry name" value="IMS_HHH_1"/>
    <property type="match status" value="1"/>
</dbReference>
<evidence type="ECO:0000256" key="12">
    <source>
        <dbReference type="ARBA" id="ARBA00023242"/>
    </source>
</evidence>
<dbReference type="InterPro" id="IPR001357">
    <property type="entry name" value="BRCT_dom"/>
</dbReference>
<comment type="similarity">
    <text evidence="2 13">Belongs to the DNA polymerase type-Y family.</text>
</comment>
<dbReference type="GO" id="GO:0070987">
    <property type="term" value="P:error-free translesion synthesis"/>
    <property type="evidence" value="ECO:0007669"/>
    <property type="project" value="TreeGrafter"/>
</dbReference>
<gene>
    <name evidence="19" type="primary">Rev1</name>
</gene>
<dbReference type="Pfam" id="PF00817">
    <property type="entry name" value="IMS"/>
    <property type="match status" value="1"/>
</dbReference>
<dbReference type="InterPro" id="IPR031991">
    <property type="entry name" value="Rev1_C"/>
</dbReference>
<feature type="region of interest" description="Disordered" evidence="15">
    <location>
        <begin position="132"/>
        <end position="153"/>
    </location>
</feature>
<evidence type="ECO:0000256" key="3">
    <source>
        <dbReference type="ARBA" id="ARBA00020399"/>
    </source>
</evidence>
<comment type="cofactor">
    <cofactor evidence="14">
        <name>Mg(2+)</name>
        <dbReference type="ChEBI" id="CHEBI:18420"/>
    </cofactor>
    <text evidence="14">Binds 2 magnesium ions.</text>
</comment>
<sequence>MVRDDDNGFSEWGGYFEAKKSKLEEQFAAASDPFRKTDLFQGISIFVNGLTNPSADELKRIMMVHGGTFHHYERSHTTFTIASVVPDVKVRNMNLSKYISAKWVVDCLENGKILDYKPYLLYTNQKTSQPRLNFGKTSSSSVNESKMEVDPPKDELQTNLGGILKELQQAVATSPEKEASLSESKITNLSTTSNTSTAARTASDPNFLSEFYKNSRLHHIATLGAGFKQYVCQLRQDHGSKGFPKRELLQSLEKCQRIGSDRYVMHIDMDCFFVSVGLRSRPELRGWPIAVTHSKGASAATDVPVHPQADRKVEMELFAQRFEKHLHDGDKAEKVRSGFDKKMSLSEIASCSYEARAKGIRNGMFVGQALKLCPELKTIPYDFEGYKEVASTLYDTVAQYTLNIEAVSCDEMFVELTDVVNDLNVDVMAFVGHLRQEVHTKTGCPCSAGVAGNKLLARMATKEAKPNGQFLLDSKQDILAYMAPMALESLPGVGSSMSYKLKQAGLHNCEDVQNTSVEKLESVLGKKLGQNLFQNCRGIDDRPLAYEQTRKTVSAEMNFGIRFTNSAECEQFLRQLSDEVTKRLIEIKRKAKSINLKIMVRAAEAPVETSKYMGHGVCDTINKSSMIKHATDDVNVITSQVLNLMKEADLPPHELRGIGIHLTKLEDANEVRKDNVLKQMFVKLSEMKKDKPVVEKPSAEPKPIPRELTNVMTMLTAATVGRKSLNDDKGFQPSADKPPVDEVKPRESRNVMTMLTAAAAGKKTLNGDKVRNDPAKPSNPEFDEDILAQLPEDIRLEVLAHKDEYLELDEHAVKKAVPFQFVSPSSPPLMKRSRSPNVSPLSASDLKPSTSRAAVARMRKRKDHKEQAHCIQPDQVVADYIGSLAKYMHPTILEYISRPENEVPDILMGPNYKSMLNEWVSREEVPKPTDVEIIHQQISKMIRSDKLNHMYDVMKYLCRIINMKRSSSCCWHLAYKHIEEDIQHQMLEIEGYNLCFIENIRCIKCM</sequence>
<dbReference type="PANTHER" id="PTHR45990">
    <property type="entry name" value="DNA REPAIR PROTEIN REV1"/>
    <property type="match status" value="1"/>
</dbReference>
<feature type="compositionally biased region" description="Low complexity" evidence="15">
    <location>
        <begin position="187"/>
        <end position="201"/>
    </location>
</feature>
<feature type="binding site" evidence="14">
    <location>
        <position position="410"/>
    </location>
    <ligand>
        <name>Mg(2+)</name>
        <dbReference type="ChEBI" id="CHEBI:18420"/>
        <label>1</label>
    </ligand>
</feature>
<dbReference type="Gene3D" id="6.10.250.1490">
    <property type="match status" value="1"/>
</dbReference>
<dbReference type="SMART" id="SM00292">
    <property type="entry name" value="BRCT"/>
    <property type="match status" value="1"/>
</dbReference>
<dbReference type="CDD" id="cd17719">
    <property type="entry name" value="BRCT_Rev1"/>
    <property type="match status" value="1"/>
</dbReference>
<feature type="region of interest" description="Disordered" evidence="15">
    <location>
        <begin position="763"/>
        <end position="782"/>
    </location>
</feature>
<feature type="compositionally biased region" description="Polar residues" evidence="15">
    <location>
        <begin position="132"/>
        <end position="144"/>
    </location>
</feature>
<dbReference type="PIRSF" id="PIRSF036573">
    <property type="entry name" value="REV1"/>
    <property type="match status" value="1"/>
</dbReference>
<keyword evidence="5 13" id="KW-0808">Transferase</keyword>
<keyword evidence="12 13" id="KW-0539">Nucleus</keyword>
<dbReference type="GO" id="GO:0005634">
    <property type="term" value="C:nucleus"/>
    <property type="evidence" value="ECO:0007669"/>
    <property type="project" value="UniProtKB-SubCell"/>
</dbReference>
<dbReference type="GO" id="GO:0006281">
    <property type="term" value="P:DNA repair"/>
    <property type="evidence" value="ECO:0007669"/>
    <property type="project" value="UniProtKB-KW"/>
</dbReference>
<evidence type="ECO:0000256" key="6">
    <source>
        <dbReference type="ARBA" id="ARBA00022695"/>
    </source>
</evidence>
<keyword evidence="9 14" id="KW-0460">Magnesium</keyword>
<dbReference type="Pfam" id="PF16589">
    <property type="entry name" value="BRCT_2"/>
    <property type="match status" value="1"/>
</dbReference>
<dbReference type="Gene3D" id="3.40.1170.60">
    <property type="match status" value="1"/>
</dbReference>
<dbReference type="GO" id="GO:0003887">
    <property type="term" value="F:DNA-directed DNA polymerase activity"/>
    <property type="evidence" value="ECO:0007669"/>
    <property type="project" value="InterPro"/>
</dbReference>
<comment type="subcellular location">
    <subcellularLocation>
        <location evidence="1 13">Nucleus</location>
    </subcellularLocation>
</comment>
<feature type="binding site" evidence="14">
    <location>
        <position position="268"/>
    </location>
    <ligand>
        <name>Mg(2+)</name>
        <dbReference type="ChEBI" id="CHEBI:18420"/>
        <label>1</label>
    </ligand>
</feature>
<comment type="function">
    <text evidence="13">Deoxycytidyl transferase involved in DNA repair. Transfers a dCMP residue from dCTP to the 3'-end of a DNA primer in a template-dependent reaction. May assist in the first step in the bypass of abasic lesions by the insertion of a nucleotide opposite the lesion. Required for normal induction of mutations by physical and chemical agents.</text>
</comment>
<keyword evidence="18" id="KW-1185">Reference proteome</keyword>
<evidence type="ECO:0000313" key="18">
    <source>
        <dbReference type="Proteomes" id="UP001652628"/>
    </source>
</evidence>
<keyword evidence="4 13" id="KW-0237">DNA synthesis</keyword>
<dbReference type="SUPFAM" id="SSF56672">
    <property type="entry name" value="DNA/RNA polymerases"/>
    <property type="match status" value="1"/>
</dbReference>
<dbReference type="SUPFAM" id="SSF52113">
    <property type="entry name" value="BRCT domain"/>
    <property type="match status" value="1"/>
</dbReference>
<dbReference type="AlphaFoldDB" id="A0AB39ZGY9"/>
<feature type="region of interest" description="Disordered" evidence="15">
    <location>
        <begin position="723"/>
        <end position="744"/>
    </location>
</feature>
<evidence type="ECO:0000256" key="15">
    <source>
        <dbReference type="SAM" id="MobiDB-lite"/>
    </source>
</evidence>
<dbReference type="Gene3D" id="3.30.70.270">
    <property type="match status" value="1"/>
</dbReference>
<evidence type="ECO:0000313" key="19">
    <source>
        <dbReference type="RefSeq" id="XP_016934993.3"/>
    </source>
</evidence>
<accession>A0AB39ZGY9</accession>
<dbReference type="PROSITE" id="PS50173">
    <property type="entry name" value="UMUC"/>
    <property type="match status" value="1"/>
</dbReference>
<evidence type="ECO:0000256" key="7">
    <source>
        <dbReference type="ARBA" id="ARBA00022723"/>
    </source>
</evidence>
<organism evidence="18 19">
    <name type="scientific">Drosophila suzukii</name>
    <name type="common">Spotted-wing drosophila fruit fly</name>
    <dbReference type="NCBI Taxonomy" id="28584"/>
    <lineage>
        <taxon>Eukaryota</taxon>
        <taxon>Metazoa</taxon>
        <taxon>Ecdysozoa</taxon>
        <taxon>Arthropoda</taxon>
        <taxon>Hexapoda</taxon>
        <taxon>Insecta</taxon>
        <taxon>Pterygota</taxon>
        <taxon>Neoptera</taxon>
        <taxon>Endopterygota</taxon>
        <taxon>Diptera</taxon>
        <taxon>Brachycera</taxon>
        <taxon>Muscomorpha</taxon>
        <taxon>Ephydroidea</taxon>
        <taxon>Drosophilidae</taxon>
        <taxon>Drosophila</taxon>
        <taxon>Sophophora</taxon>
    </lineage>
</organism>
<dbReference type="InterPro" id="IPR043502">
    <property type="entry name" value="DNA/RNA_pol_sf"/>
</dbReference>
<dbReference type="Gene3D" id="1.20.58.1280">
    <property type="entry name" value="DNA repair protein Rev1, C-terminal domain"/>
    <property type="match status" value="1"/>
</dbReference>
<dbReference type="GO" id="GO:0017125">
    <property type="term" value="F:deoxycytidyl transferase activity"/>
    <property type="evidence" value="ECO:0007669"/>
    <property type="project" value="TreeGrafter"/>
</dbReference>
<evidence type="ECO:0000256" key="13">
    <source>
        <dbReference type="PIRNR" id="PIRNR036573"/>
    </source>
</evidence>
<keyword evidence="7 14" id="KW-0479">Metal-binding</keyword>
<name>A0AB39ZGY9_DROSZ</name>
<dbReference type="GO" id="GO:0046872">
    <property type="term" value="F:metal ion binding"/>
    <property type="evidence" value="ECO:0007669"/>
    <property type="project" value="UniProtKB-KW"/>
</dbReference>
<dbReference type="InterPro" id="IPR012112">
    <property type="entry name" value="REV1"/>
</dbReference>
<dbReference type="Gene3D" id="3.30.1490.100">
    <property type="entry name" value="DNA polymerase, Y-family, little finger domain"/>
    <property type="match status" value="1"/>
</dbReference>
<dbReference type="CDD" id="cd12145">
    <property type="entry name" value="Rev1_C"/>
    <property type="match status" value="1"/>
</dbReference>
<dbReference type="PANTHER" id="PTHR45990:SF1">
    <property type="entry name" value="DNA REPAIR PROTEIN REV1"/>
    <property type="match status" value="1"/>
</dbReference>
<dbReference type="InterPro" id="IPR043128">
    <property type="entry name" value="Rev_trsase/Diguanyl_cyclase"/>
</dbReference>
<dbReference type="InterPro" id="IPR017961">
    <property type="entry name" value="DNA_pol_Y-fam_little_finger"/>
</dbReference>
<keyword evidence="10 13" id="KW-0238">DNA-binding</keyword>
<dbReference type="GO" id="GO:0003684">
    <property type="term" value="F:damaged DNA binding"/>
    <property type="evidence" value="ECO:0007669"/>
    <property type="project" value="UniProtKB-UniRule"/>
</dbReference>
<feature type="binding site" evidence="14">
    <location>
        <position position="411"/>
    </location>
    <ligand>
        <name>Mg(2+)</name>
        <dbReference type="ChEBI" id="CHEBI:18420"/>
        <label>1</label>
    </ligand>
</feature>
<dbReference type="RefSeq" id="XP_016934993.3">
    <property type="nucleotide sequence ID" value="XM_017079504.4"/>
</dbReference>
<dbReference type="Pfam" id="PF16727">
    <property type="entry name" value="REV1_C"/>
    <property type="match status" value="1"/>
</dbReference>
<feature type="compositionally biased region" description="Polar residues" evidence="15">
    <location>
        <begin position="835"/>
        <end position="849"/>
    </location>
</feature>
<dbReference type="SUPFAM" id="SSF100879">
    <property type="entry name" value="Lesion bypass DNA polymerase (Y-family), little finger domain"/>
    <property type="match status" value="1"/>
</dbReference>
<evidence type="ECO:0000259" key="16">
    <source>
        <dbReference type="PROSITE" id="PS50172"/>
    </source>
</evidence>
<dbReference type="GO" id="GO:0042276">
    <property type="term" value="P:error-prone translesion synthesis"/>
    <property type="evidence" value="ECO:0007669"/>
    <property type="project" value="InterPro"/>
</dbReference>
<proteinExistence type="inferred from homology"/>
<reference evidence="19" key="1">
    <citation type="submission" date="2025-08" db="UniProtKB">
        <authorList>
            <consortium name="RefSeq"/>
        </authorList>
    </citation>
    <scope>IDENTIFICATION</scope>
</reference>
<evidence type="ECO:0000256" key="9">
    <source>
        <dbReference type="ARBA" id="ARBA00022842"/>
    </source>
</evidence>